<dbReference type="InterPro" id="IPR029068">
    <property type="entry name" value="Glyas_Bleomycin-R_OHBP_Dase"/>
</dbReference>
<evidence type="ECO:0000313" key="3">
    <source>
        <dbReference type="RefSeq" id="XP_015952270.1"/>
    </source>
</evidence>
<dbReference type="InterPro" id="IPR037523">
    <property type="entry name" value="VOC_core"/>
</dbReference>
<dbReference type="Pfam" id="PF00903">
    <property type="entry name" value="Glyoxalase"/>
    <property type="match status" value="1"/>
</dbReference>
<dbReference type="PANTHER" id="PTHR21366">
    <property type="entry name" value="GLYOXALASE FAMILY PROTEIN"/>
    <property type="match status" value="1"/>
</dbReference>
<dbReference type="OrthoDB" id="10066542at2759"/>
<organism evidence="2 3">
    <name type="scientific">Arachis duranensis</name>
    <name type="common">Wild peanut</name>
    <dbReference type="NCBI Taxonomy" id="130453"/>
    <lineage>
        <taxon>Eukaryota</taxon>
        <taxon>Viridiplantae</taxon>
        <taxon>Streptophyta</taxon>
        <taxon>Embryophyta</taxon>
        <taxon>Tracheophyta</taxon>
        <taxon>Spermatophyta</taxon>
        <taxon>Magnoliopsida</taxon>
        <taxon>eudicotyledons</taxon>
        <taxon>Gunneridae</taxon>
        <taxon>Pentapetalae</taxon>
        <taxon>rosids</taxon>
        <taxon>fabids</taxon>
        <taxon>Fabales</taxon>
        <taxon>Fabaceae</taxon>
        <taxon>Papilionoideae</taxon>
        <taxon>50 kb inversion clade</taxon>
        <taxon>dalbergioids sensu lato</taxon>
        <taxon>Dalbergieae</taxon>
        <taxon>Pterocarpus clade</taxon>
        <taxon>Arachis</taxon>
    </lineage>
</organism>
<dbReference type="InterPro" id="IPR050383">
    <property type="entry name" value="GlyoxalaseI/FosfomycinResist"/>
</dbReference>
<dbReference type="InterPro" id="IPR004360">
    <property type="entry name" value="Glyas_Fos-R_dOase_dom"/>
</dbReference>
<evidence type="ECO:0000259" key="1">
    <source>
        <dbReference type="PROSITE" id="PS51819"/>
    </source>
</evidence>
<reference evidence="2" key="1">
    <citation type="journal article" date="2016" name="Nat. Genet.">
        <title>The genome sequences of Arachis duranensis and Arachis ipaensis, the diploid ancestors of cultivated peanut.</title>
        <authorList>
            <person name="Bertioli D.J."/>
            <person name="Cannon S.B."/>
            <person name="Froenicke L."/>
            <person name="Huang G."/>
            <person name="Farmer A.D."/>
            <person name="Cannon E.K."/>
            <person name="Liu X."/>
            <person name="Gao D."/>
            <person name="Clevenger J."/>
            <person name="Dash S."/>
            <person name="Ren L."/>
            <person name="Moretzsohn M.C."/>
            <person name="Shirasawa K."/>
            <person name="Huang W."/>
            <person name="Vidigal B."/>
            <person name="Abernathy B."/>
            <person name="Chu Y."/>
            <person name="Niederhuth C.E."/>
            <person name="Umale P."/>
            <person name="Araujo A.C."/>
            <person name="Kozik A."/>
            <person name="Kim K.D."/>
            <person name="Burow M.D."/>
            <person name="Varshney R.K."/>
            <person name="Wang X."/>
            <person name="Zhang X."/>
            <person name="Barkley N."/>
            <person name="Guimaraes P.M."/>
            <person name="Isobe S."/>
            <person name="Guo B."/>
            <person name="Liao B."/>
            <person name="Stalker H.T."/>
            <person name="Schmitz R.J."/>
            <person name="Scheffler B.E."/>
            <person name="Leal-Bertioli S.C."/>
            <person name="Xun X."/>
            <person name="Jackson S.A."/>
            <person name="Michelmore R."/>
            <person name="Ozias-Akins P."/>
        </authorList>
    </citation>
    <scope>NUCLEOTIDE SEQUENCE [LARGE SCALE GENOMIC DNA]</scope>
    <source>
        <strain evidence="2">cv. V14167</strain>
    </source>
</reference>
<name>A0A6P4CJN3_ARADU</name>
<accession>A0A6P4CJN3</accession>
<sequence length="141" mass="15720">MASNLSPAFAYTVLYVKDVAKSVAFYSKAFGYTVRRLDESHRWGELESGNTTIAFTPLHQHETDDLTGSVQASRSGHERPPLEVCFVYSDVDAAFKWAVENGAEAVSKPEVKEWGQKVGYVRDRDGIVIRMGSHVKPPKQD</sequence>
<protein>
    <submittedName>
        <fullName evidence="3">Uncharacterized protein LOC107476860</fullName>
    </submittedName>
</protein>
<reference evidence="3" key="2">
    <citation type="submission" date="2025-08" db="UniProtKB">
        <authorList>
            <consortium name="RefSeq"/>
        </authorList>
    </citation>
    <scope>IDENTIFICATION</scope>
    <source>
        <tissue evidence="3">Whole plant</tissue>
    </source>
</reference>
<dbReference type="Proteomes" id="UP000515211">
    <property type="component" value="Chromosome 3"/>
</dbReference>
<dbReference type="AlphaFoldDB" id="A0A6P4CJN3"/>
<dbReference type="KEGG" id="adu:107476860"/>
<dbReference type="SMR" id="A0A6P4CJN3"/>
<dbReference type="GeneID" id="107476860"/>
<dbReference type="CDD" id="cd07264">
    <property type="entry name" value="VOC_like"/>
    <property type="match status" value="1"/>
</dbReference>
<evidence type="ECO:0000313" key="2">
    <source>
        <dbReference type="Proteomes" id="UP000515211"/>
    </source>
</evidence>
<dbReference type="Gene3D" id="3.10.180.10">
    <property type="entry name" value="2,3-Dihydroxybiphenyl 1,2-Dioxygenase, domain 1"/>
    <property type="match status" value="1"/>
</dbReference>
<keyword evidence="2" id="KW-1185">Reference proteome</keyword>
<dbReference type="RefSeq" id="XP_015952270.1">
    <property type="nucleotide sequence ID" value="XM_016096784.3"/>
</dbReference>
<dbReference type="PANTHER" id="PTHR21366:SF22">
    <property type="entry name" value="VOC DOMAIN-CONTAINING PROTEIN"/>
    <property type="match status" value="1"/>
</dbReference>
<dbReference type="SUPFAM" id="SSF54593">
    <property type="entry name" value="Glyoxalase/Bleomycin resistance protein/Dihydroxybiphenyl dioxygenase"/>
    <property type="match status" value="1"/>
</dbReference>
<feature type="domain" description="VOC" evidence="1">
    <location>
        <begin position="8"/>
        <end position="134"/>
    </location>
</feature>
<gene>
    <name evidence="3" type="primary">LOC107476860</name>
</gene>
<proteinExistence type="predicted"/>
<dbReference type="PROSITE" id="PS51819">
    <property type="entry name" value="VOC"/>
    <property type="match status" value="1"/>
</dbReference>